<organism evidence="2 3">
    <name type="scientific">Circinella minor</name>
    <dbReference type="NCBI Taxonomy" id="1195481"/>
    <lineage>
        <taxon>Eukaryota</taxon>
        <taxon>Fungi</taxon>
        <taxon>Fungi incertae sedis</taxon>
        <taxon>Mucoromycota</taxon>
        <taxon>Mucoromycotina</taxon>
        <taxon>Mucoromycetes</taxon>
        <taxon>Mucorales</taxon>
        <taxon>Lichtheimiaceae</taxon>
        <taxon>Circinella</taxon>
    </lineage>
</organism>
<proteinExistence type="predicted"/>
<evidence type="ECO:0000256" key="1">
    <source>
        <dbReference type="SAM" id="MobiDB-lite"/>
    </source>
</evidence>
<evidence type="ECO:0000313" key="3">
    <source>
        <dbReference type="Proteomes" id="UP000646827"/>
    </source>
</evidence>
<feature type="region of interest" description="Disordered" evidence="1">
    <location>
        <begin position="1"/>
        <end position="50"/>
    </location>
</feature>
<reference evidence="2 3" key="1">
    <citation type="submission" date="2020-12" db="EMBL/GenBank/DDBJ databases">
        <title>Metabolic potential, ecology and presence of endohyphal bacteria is reflected in genomic diversity of Mucoromycotina.</title>
        <authorList>
            <person name="Muszewska A."/>
            <person name="Okrasinska A."/>
            <person name="Steczkiewicz K."/>
            <person name="Drgas O."/>
            <person name="Orlowska M."/>
            <person name="Perlinska-Lenart U."/>
            <person name="Aleksandrzak-Piekarczyk T."/>
            <person name="Szatraj K."/>
            <person name="Zielenkiewicz U."/>
            <person name="Pilsyk S."/>
            <person name="Malc E."/>
            <person name="Mieczkowski P."/>
            <person name="Kruszewska J.S."/>
            <person name="Biernat P."/>
            <person name="Pawlowska J."/>
        </authorList>
    </citation>
    <scope>NUCLEOTIDE SEQUENCE [LARGE SCALE GENOMIC DNA]</scope>
    <source>
        <strain evidence="2 3">CBS 142.35</strain>
    </source>
</reference>
<evidence type="ECO:0000313" key="2">
    <source>
        <dbReference type="EMBL" id="KAG2216935.1"/>
    </source>
</evidence>
<sequence>MNHLSSSCPSSPSNTKRKTVFKKSKQEKPQQQIIIQEPNPKETNDISFPDNKLMDDYYHYDHHNDNSLLSPEPSPLSCHPTDAISARPSSSLLQKQSQSQSIDNNELSYNRNIFKNNRETRLSFQTESRTYHRRVSFDSTTSLNTSDQQHVVLRQASDGFERTRRSRIFLIPINMDLEIFDGVKFTLLDLVDENDEIIAVGIYTQGVVLISYHSIFSHLLKDTKLFIYGINVIYPDISAQTKADELMKKIMEYHQGDKIDIYEPSMVIIASHKRTTKPSYEFSGTGIFKSGLKRCMTPIIFVPTQSYLRRASTGDIFTRHPYPSITSSQDDMNATVVAASSSSSSRSVSEPQVYI</sequence>
<feature type="compositionally biased region" description="Basic residues" evidence="1">
    <location>
        <begin position="15"/>
        <end position="25"/>
    </location>
</feature>
<feature type="compositionally biased region" description="Low complexity" evidence="1">
    <location>
        <begin position="29"/>
        <end position="38"/>
    </location>
</feature>
<dbReference type="EMBL" id="JAEPRB010000344">
    <property type="protein sequence ID" value="KAG2216935.1"/>
    <property type="molecule type" value="Genomic_DNA"/>
</dbReference>
<gene>
    <name evidence="2" type="ORF">INT45_004131</name>
</gene>
<protein>
    <submittedName>
        <fullName evidence="2">Uncharacterized protein</fullName>
    </submittedName>
</protein>
<accession>A0A8H7VDZ7</accession>
<comment type="caution">
    <text evidence="2">The sequence shown here is derived from an EMBL/GenBank/DDBJ whole genome shotgun (WGS) entry which is preliminary data.</text>
</comment>
<dbReference type="AlphaFoldDB" id="A0A8H7VDZ7"/>
<feature type="compositionally biased region" description="Low complexity" evidence="1">
    <location>
        <begin position="1"/>
        <end position="13"/>
    </location>
</feature>
<name>A0A8H7VDZ7_9FUNG</name>
<dbReference type="OrthoDB" id="843225at2759"/>
<keyword evidence="3" id="KW-1185">Reference proteome</keyword>
<dbReference type="Proteomes" id="UP000646827">
    <property type="component" value="Unassembled WGS sequence"/>
</dbReference>